<dbReference type="EMBL" id="CM039431">
    <property type="protein sequence ID" value="KAI4337018.1"/>
    <property type="molecule type" value="Genomic_DNA"/>
</dbReference>
<sequence length="86" mass="9423">MSMNKRLWFVLGFIVLVVATQQFSFVHCRVLKSDASNTEVPQDLIAASSIGMTSFPVSSYSSSTRSLLRGLTFRLASGPSKRGRGH</sequence>
<reference evidence="1 2" key="1">
    <citation type="journal article" date="2022" name="DNA Res.">
        <title>Chromosomal-level genome assembly of the orchid tree Bauhinia variegata (Leguminosae; Cercidoideae) supports the allotetraploid origin hypothesis of Bauhinia.</title>
        <authorList>
            <person name="Zhong Y."/>
            <person name="Chen Y."/>
            <person name="Zheng D."/>
            <person name="Pang J."/>
            <person name="Liu Y."/>
            <person name="Luo S."/>
            <person name="Meng S."/>
            <person name="Qian L."/>
            <person name="Wei D."/>
            <person name="Dai S."/>
            <person name="Zhou R."/>
        </authorList>
    </citation>
    <scope>NUCLEOTIDE SEQUENCE [LARGE SCALE GENOMIC DNA]</scope>
    <source>
        <strain evidence="1">BV-YZ2020</strain>
    </source>
</reference>
<accession>A0ACB9NKF1</accession>
<evidence type="ECO:0000313" key="1">
    <source>
        <dbReference type="EMBL" id="KAI4337018.1"/>
    </source>
</evidence>
<dbReference type="Proteomes" id="UP000828941">
    <property type="component" value="Chromosome 6"/>
</dbReference>
<keyword evidence="2" id="KW-1185">Reference proteome</keyword>
<protein>
    <submittedName>
        <fullName evidence="1">Uncharacterized protein</fullName>
    </submittedName>
</protein>
<organism evidence="1 2">
    <name type="scientific">Bauhinia variegata</name>
    <name type="common">Purple orchid tree</name>
    <name type="synonym">Phanera variegata</name>
    <dbReference type="NCBI Taxonomy" id="167791"/>
    <lineage>
        <taxon>Eukaryota</taxon>
        <taxon>Viridiplantae</taxon>
        <taxon>Streptophyta</taxon>
        <taxon>Embryophyta</taxon>
        <taxon>Tracheophyta</taxon>
        <taxon>Spermatophyta</taxon>
        <taxon>Magnoliopsida</taxon>
        <taxon>eudicotyledons</taxon>
        <taxon>Gunneridae</taxon>
        <taxon>Pentapetalae</taxon>
        <taxon>rosids</taxon>
        <taxon>fabids</taxon>
        <taxon>Fabales</taxon>
        <taxon>Fabaceae</taxon>
        <taxon>Cercidoideae</taxon>
        <taxon>Cercideae</taxon>
        <taxon>Bauhiniinae</taxon>
        <taxon>Bauhinia</taxon>
    </lineage>
</organism>
<proteinExistence type="predicted"/>
<comment type="caution">
    <text evidence="1">The sequence shown here is derived from an EMBL/GenBank/DDBJ whole genome shotgun (WGS) entry which is preliminary data.</text>
</comment>
<name>A0ACB9NKF1_BAUVA</name>
<evidence type="ECO:0000313" key="2">
    <source>
        <dbReference type="Proteomes" id="UP000828941"/>
    </source>
</evidence>
<gene>
    <name evidence="1" type="ORF">L6164_015480</name>
</gene>